<proteinExistence type="predicted"/>
<keyword evidence="2" id="KW-1185">Reference proteome</keyword>
<protein>
    <submittedName>
        <fullName evidence="1">Uncharacterized protein</fullName>
    </submittedName>
</protein>
<dbReference type="OrthoDB" id="3469838at2"/>
<dbReference type="EMBL" id="RJKE01000001">
    <property type="protein sequence ID" value="ROO83312.1"/>
    <property type="molecule type" value="Genomic_DNA"/>
</dbReference>
<accession>A0A3N1CPT4</accession>
<gene>
    <name evidence="1" type="ORF">EDD29_0811</name>
</gene>
<organism evidence="1 2">
    <name type="scientific">Actinocorallia herbida</name>
    <dbReference type="NCBI Taxonomy" id="58109"/>
    <lineage>
        <taxon>Bacteria</taxon>
        <taxon>Bacillati</taxon>
        <taxon>Actinomycetota</taxon>
        <taxon>Actinomycetes</taxon>
        <taxon>Streptosporangiales</taxon>
        <taxon>Thermomonosporaceae</taxon>
        <taxon>Actinocorallia</taxon>
    </lineage>
</organism>
<dbReference type="AlphaFoldDB" id="A0A3N1CPT4"/>
<dbReference type="RefSeq" id="WP_123662382.1">
    <property type="nucleotide sequence ID" value="NZ_RJKE01000001.1"/>
</dbReference>
<name>A0A3N1CPT4_9ACTN</name>
<dbReference type="Proteomes" id="UP000272400">
    <property type="component" value="Unassembled WGS sequence"/>
</dbReference>
<sequence length="250" mass="27791">MTTTPTLSITREILRVYDQRFLEVEQPVRRQVVTATKGMLGGLLTADVRQELPESARLRAFCIENELFEELERLIADELAGHKEGAVVVGGRVYAVYPYLRGVPRQDADITAEVGVEHVLTGLSWDRAGRLKVAGRAAISRVQARGQDVQLILRDGDETITHPVSTSGEEFEYLLELPETGLWTVDVEVTVLGLRRTAPFGTVRADGFKNPKVREGVTLDLSEGLWIGIDGGAPPARPRRFWEFGRSRRA</sequence>
<evidence type="ECO:0000313" key="2">
    <source>
        <dbReference type="Proteomes" id="UP000272400"/>
    </source>
</evidence>
<evidence type="ECO:0000313" key="1">
    <source>
        <dbReference type="EMBL" id="ROO83312.1"/>
    </source>
</evidence>
<comment type="caution">
    <text evidence="1">The sequence shown here is derived from an EMBL/GenBank/DDBJ whole genome shotgun (WGS) entry which is preliminary data.</text>
</comment>
<reference evidence="1 2" key="1">
    <citation type="submission" date="2018-11" db="EMBL/GenBank/DDBJ databases">
        <title>Sequencing the genomes of 1000 actinobacteria strains.</title>
        <authorList>
            <person name="Klenk H.-P."/>
        </authorList>
    </citation>
    <scope>NUCLEOTIDE SEQUENCE [LARGE SCALE GENOMIC DNA]</scope>
    <source>
        <strain evidence="1 2">DSM 44254</strain>
    </source>
</reference>